<dbReference type="OrthoDB" id="424374at2"/>
<name>A0A518CTP9_9PLAN</name>
<dbReference type="AlphaFoldDB" id="A0A518CTP9"/>
<organism evidence="1 2">
    <name type="scientific">Polystyrenella longa</name>
    <dbReference type="NCBI Taxonomy" id="2528007"/>
    <lineage>
        <taxon>Bacteria</taxon>
        <taxon>Pseudomonadati</taxon>
        <taxon>Planctomycetota</taxon>
        <taxon>Planctomycetia</taxon>
        <taxon>Planctomycetales</taxon>
        <taxon>Planctomycetaceae</taxon>
        <taxon>Polystyrenella</taxon>
    </lineage>
</organism>
<reference evidence="1 2" key="1">
    <citation type="submission" date="2019-02" db="EMBL/GenBank/DDBJ databases">
        <title>Deep-cultivation of Planctomycetes and their phenomic and genomic characterization uncovers novel biology.</title>
        <authorList>
            <person name="Wiegand S."/>
            <person name="Jogler M."/>
            <person name="Boedeker C."/>
            <person name="Pinto D."/>
            <person name="Vollmers J."/>
            <person name="Rivas-Marin E."/>
            <person name="Kohn T."/>
            <person name="Peeters S.H."/>
            <person name="Heuer A."/>
            <person name="Rast P."/>
            <person name="Oberbeckmann S."/>
            <person name="Bunk B."/>
            <person name="Jeske O."/>
            <person name="Meyerdierks A."/>
            <person name="Storesund J.E."/>
            <person name="Kallscheuer N."/>
            <person name="Luecker S."/>
            <person name="Lage O.M."/>
            <person name="Pohl T."/>
            <person name="Merkel B.J."/>
            <person name="Hornburger P."/>
            <person name="Mueller R.-W."/>
            <person name="Bruemmer F."/>
            <person name="Labrenz M."/>
            <person name="Spormann A.M."/>
            <person name="Op den Camp H."/>
            <person name="Overmann J."/>
            <person name="Amann R."/>
            <person name="Jetten M.S.M."/>
            <person name="Mascher T."/>
            <person name="Medema M.H."/>
            <person name="Devos D.P."/>
            <person name="Kaster A.-K."/>
            <person name="Ovreas L."/>
            <person name="Rohde M."/>
            <person name="Galperin M.Y."/>
            <person name="Jogler C."/>
        </authorList>
    </citation>
    <scope>NUCLEOTIDE SEQUENCE [LARGE SCALE GENOMIC DNA]</scope>
    <source>
        <strain evidence="1 2">Pla110</strain>
    </source>
</reference>
<evidence type="ECO:0000313" key="1">
    <source>
        <dbReference type="EMBL" id="QDU82554.1"/>
    </source>
</evidence>
<dbReference type="KEGG" id="plon:Pla110_43120"/>
<accession>A0A518CTP9</accession>
<proteinExistence type="predicted"/>
<dbReference type="Proteomes" id="UP000317178">
    <property type="component" value="Chromosome"/>
</dbReference>
<keyword evidence="2" id="KW-1185">Reference proteome</keyword>
<sequence length="172" mass="18877">MKRREMLAGIGASVLLAGGLAAQENDDKKKAVEYLFVQKSETVSLKDDVLTLGKVDPSTLFFSDRPDRIVGQAPTAKVIDHWGVGNDNFEADPPNATLSIAGEKEPTLLVVVLMAPRFEGENLVYDVKVLEGDKTIEGEECSLFIDIIGMPRTPFSYAGAARRGVRRSIYRY</sequence>
<gene>
    <name evidence="1" type="ORF">Pla110_43120</name>
</gene>
<protein>
    <submittedName>
        <fullName evidence="1">Uncharacterized protein</fullName>
    </submittedName>
</protein>
<dbReference type="RefSeq" id="WP_144998851.1">
    <property type="nucleotide sequence ID" value="NZ_CP036281.1"/>
</dbReference>
<evidence type="ECO:0000313" key="2">
    <source>
        <dbReference type="Proteomes" id="UP000317178"/>
    </source>
</evidence>
<dbReference type="EMBL" id="CP036281">
    <property type="protein sequence ID" value="QDU82554.1"/>
    <property type="molecule type" value="Genomic_DNA"/>
</dbReference>